<dbReference type="PRINTS" id="PR00080">
    <property type="entry name" value="SDRFAMILY"/>
</dbReference>
<dbReference type="PRINTS" id="PR00081">
    <property type="entry name" value="GDHRDH"/>
</dbReference>
<organism evidence="2">
    <name type="scientific">marine sediment metagenome</name>
    <dbReference type="NCBI Taxonomy" id="412755"/>
    <lineage>
        <taxon>unclassified sequences</taxon>
        <taxon>metagenomes</taxon>
        <taxon>ecological metagenomes</taxon>
    </lineage>
</organism>
<name>X0YB54_9ZZZZ</name>
<comment type="similarity">
    <text evidence="1">Belongs to the short-chain dehydrogenases/reductases (SDR) family.</text>
</comment>
<accession>X0YB54</accession>
<reference evidence="2" key="1">
    <citation type="journal article" date="2014" name="Front. Microbiol.">
        <title>High frequency of phylogenetically diverse reductive dehalogenase-homologous genes in deep subseafloor sedimentary metagenomes.</title>
        <authorList>
            <person name="Kawai M."/>
            <person name="Futagami T."/>
            <person name="Toyoda A."/>
            <person name="Takaki Y."/>
            <person name="Nishi S."/>
            <person name="Hori S."/>
            <person name="Arai W."/>
            <person name="Tsubouchi T."/>
            <person name="Morono Y."/>
            <person name="Uchiyama I."/>
            <person name="Ito T."/>
            <person name="Fujiyama A."/>
            <person name="Inagaki F."/>
            <person name="Takami H."/>
        </authorList>
    </citation>
    <scope>NUCLEOTIDE SEQUENCE</scope>
    <source>
        <strain evidence="2">Expedition CK06-06</strain>
    </source>
</reference>
<dbReference type="InterPro" id="IPR002347">
    <property type="entry name" value="SDR_fam"/>
</dbReference>
<evidence type="ECO:0000313" key="2">
    <source>
        <dbReference type="EMBL" id="GAG53085.1"/>
    </source>
</evidence>
<protein>
    <recommendedName>
        <fullName evidence="3">3-oxoacyl-[acyl-carrier-protein] reductase</fullName>
    </recommendedName>
</protein>
<evidence type="ECO:0008006" key="3">
    <source>
        <dbReference type="Google" id="ProtNLM"/>
    </source>
</evidence>
<dbReference type="PANTHER" id="PTHR42879:SF2">
    <property type="entry name" value="3-OXOACYL-[ACYL-CARRIER-PROTEIN] REDUCTASE FABG"/>
    <property type="match status" value="1"/>
</dbReference>
<feature type="non-terminal residue" evidence="2">
    <location>
        <position position="148"/>
    </location>
</feature>
<dbReference type="PANTHER" id="PTHR42879">
    <property type="entry name" value="3-OXOACYL-(ACYL-CARRIER-PROTEIN) REDUCTASE"/>
    <property type="match status" value="1"/>
</dbReference>
<dbReference type="Gene3D" id="3.40.50.720">
    <property type="entry name" value="NAD(P)-binding Rossmann-like Domain"/>
    <property type="match status" value="1"/>
</dbReference>
<dbReference type="AlphaFoldDB" id="X0YB54"/>
<sequence>MVIDLTNRVALVTGASRGIGRAAALKLAECGAKIVINYKQSAAQAEKVAEQIRSQGGQCLTAQGDVAVAADVERVFQAAQQSFGRVDILVNNASINRDTLILRMSEQDWDEVLSTDLRGAFLCTKAALRSMMRERWGRVINISSLAGL</sequence>
<dbReference type="SUPFAM" id="SSF51735">
    <property type="entry name" value="NAD(P)-binding Rossmann-fold domains"/>
    <property type="match status" value="1"/>
</dbReference>
<dbReference type="Pfam" id="PF00106">
    <property type="entry name" value="adh_short"/>
    <property type="match status" value="1"/>
</dbReference>
<gene>
    <name evidence="2" type="ORF">S01H1_79633</name>
</gene>
<dbReference type="InterPro" id="IPR036291">
    <property type="entry name" value="NAD(P)-bd_dom_sf"/>
</dbReference>
<dbReference type="InterPro" id="IPR050259">
    <property type="entry name" value="SDR"/>
</dbReference>
<evidence type="ECO:0000256" key="1">
    <source>
        <dbReference type="ARBA" id="ARBA00006484"/>
    </source>
</evidence>
<comment type="caution">
    <text evidence="2">The sequence shown here is derived from an EMBL/GenBank/DDBJ whole genome shotgun (WGS) entry which is preliminary data.</text>
</comment>
<dbReference type="EMBL" id="BARS01053705">
    <property type="protein sequence ID" value="GAG53085.1"/>
    <property type="molecule type" value="Genomic_DNA"/>
</dbReference>
<proteinExistence type="inferred from homology"/>